<protein>
    <recommendedName>
        <fullName evidence="3 5">Regulatory protein RecX</fullName>
    </recommendedName>
</protein>
<dbReference type="InterPro" id="IPR053926">
    <property type="entry name" value="RecX_HTH_1st"/>
</dbReference>
<keyword evidence="10" id="KW-1185">Reference proteome</keyword>
<keyword evidence="4 5" id="KW-0963">Cytoplasm</keyword>
<dbReference type="Pfam" id="PF21982">
    <property type="entry name" value="RecX_HTH1"/>
    <property type="match status" value="1"/>
</dbReference>
<dbReference type="PANTHER" id="PTHR33602:SF1">
    <property type="entry name" value="REGULATORY PROTEIN RECX FAMILY PROTEIN"/>
    <property type="match status" value="1"/>
</dbReference>
<accession>A0ABT2TBE7</accession>
<dbReference type="Proteomes" id="UP001652394">
    <property type="component" value="Unassembled WGS sequence"/>
</dbReference>
<comment type="caution">
    <text evidence="9">The sequence shown here is derived from an EMBL/GenBank/DDBJ whole genome shotgun (WGS) entry which is preliminary data.</text>
</comment>
<dbReference type="Gene3D" id="1.10.10.10">
    <property type="entry name" value="Winged helix-like DNA-binding domain superfamily/Winged helix DNA-binding domain"/>
    <property type="match status" value="3"/>
</dbReference>
<evidence type="ECO:0000256" key="1">
    <source>
        <dbReference type="ARBA" id="ARBA00004496"/>
    </source>
</evidence>
<evidence type="ECO:0000256" key="5">
    <source>
        <dbReference type="HAMAP-Rule" id="MF_01114"/>
    </source>
</evidence>
<dbReference type="Pfam" id="PF02631">
    <property type="entry name" value="RecX_HTH2"/>
    <property type="match status" value="1"/>
</dbReference>
<comment type="similarity">
    <text evidence="2 5">Belongs to the RecX family.</text>
</comment>
<proteinExistence type="inferred from homology"/>
<dbReference type="RefSeq" id="WP_059069235.1">
    <property type="nucleotide sequence ID" value="NZ_JAOQJX010000010.1"/>
</dbReference>
<dbReference type="Pfam" id="PF21981">
    <property type="entry name" value="RecX_HTH3"/>
    <property type="match status" value="1"/>
</dbReference>
<dbReference type="InterPro" id="IPR053924">
    <property type="entry name" value="RecX_HTH_2nd"/>
</dbReference>
<dbReference type="InterPro" id="IPR053925">
    <property type="entry name" value="RecX_HTH_3rd"/>
</dbReference>
<evidence type="ECO:0000256" key="2">
    <source>
        <dbReference type="ARBA" id="ARBA00009695"/>
    </source>
</evidence>
<name>A0ABT2TBE7_9FIRM</name>
<evidence type="ECO:0000259" key="8">
    <source>
        <dbReference type="Pfam" id="PF21982"/>
    </source>
</evidence>
<evidence type="ECO:0000256" key="4">
    <source>
        <dbReference type="ARBA" id="ARBA00022490"/>
    </source>
</evidence>
<dbReference type="InterPro" id="IPR036388">
    <property type="entry name" value="WH-like_DNA-bd_sf"/>
</dbReference>
<evidence type="ECO:0000259" key="6">
    <source>
        <dbReference type="Pfam" id="PF02631"/>
    </source>
</evidence>
<dbReference type="EMBL" id="JAOQJX010000010">
    <property type="protein sequence ID" value="MCU6747610.1"/>
    <property type="molecule type" value="Genomic_DNA"/>
</dbReference>
<evidence type="ECO:0000313" key="10">
    <source>
        <dbReference type="Proteomes" id="UP001652394"/>
    </source>
</evidence>
<feature type="domain" description="RecX third three-helical" evidence="7">
    <location>
        <begin position="161"/>
        <end position="197"/>
    </location>
</feature>
<evidence type="ECO:0000259" key="7">
    <source>
        <dbReference type="Pfam" id="PF21981"/>
    </source>
</evidence>
<dbReference type="HAMAP" id="MF_01114">
    <property type="entry name" value="RecX"/>
    <property type="match status" value="1"/>
</dbReference>
<feature type="domain" description="RecX first three-helical" evidence="8">
    <location>
        <begin position="59"/>
        <end position="97"/>
    </location>
</feature>
<reference evidence="9 10" key="1">
    <citation type="journal article" date="2021" name="ISME Commun">
        <title>Automated analysis of genomic sequences facilitates high-throughput and comprehensive description of bacteria.</title>
        <authorList>
            <person name="Hitch T.C.A."/>
        </authorList>
    </citation>
    <scope>NUCLEOTIDE SEQUENCE [LARGE SCALE GENOMIC DNA]</scope>
    <source>
        <strain evidence="9 10">H2_18</strain>
    </source>
</reference>
<comment type="subcellular location">
    <subcellularLocation>
        <location evidence="1 5">Cytoplasm</location>
    </subcellularLocation>
</comment>
<organism evidence="9 10">
    <name type="scientific">Faecalicatena acetigenes</name>
    <dbReference type="NCBI Taxonomy" id="2981790"/>
    <lineage>
        <taxon>Bacteria</taxon>
        <taxon>Bacillati</taxon>
        <taxon>Bacillota</taxon>
        <taxon>Clostridia</taxon>
        <taxon>Lachnospirales</taxon>
        <taxon>Lachnospiraceae</taxon>
        <taxon>Faecalicatena</taxon>
    </lineage>
</organism>
<gene>
    <name evidence="5" type="primary">recX</name>
    <name evidence="9" type="ORF">OCV51_08065</name>
</gene>
<feature type="domain" description="RecX second three-helical" evidence="6">
    <location>
        <begin position="105"/>
        <end position="143"/>
    </location>
</feature>
<evidence type="ECO:0000313" key="9">
    <source>
        <dbReference type="EMBL" id="MCU6747610.1"/>
    </source>
</evidence>
<dbReference type="PANTHER" id="PTHR33602">
    <property type="entry name" value="REGULATORY PROTEIN RECX FAMILY PROTEIN"/>
    <property type="match status" value="1"/>
</dbReference>
<evidence type="ECO:0000256" key="3">
    <source>
        <dbReference type="ARBA" id="ARBA00018111"/>
    </source>
</evidence>
<comment type="function">
    <text evidence="5">Modulates RecA activity.</text>
</comment>
<sequence>MVVTKIELLTKTKYKIDIDGQFAFVLYKGELSRYGIAEDQEIAEETIGKIETEVLMKRAKLRALHLLEDMDRTEGELYKKLVQGMYPEEIVKKTLEYVKSFGYLDDLRYAENFIVSRREKKSRKEIYVLLSQKGIEREKIEQAFYNCYTDTSETEAVRGILKKKKWESTETDERKIRKMYAYFARKGFRYETVRQVIQNHDDNA</sequence>
<dbReference type="InterPro" id="IPR003783">
    <property type="entry name" value="Regulatory_RecX"/>
</dbReference>